<protein>
    <recommendedName>
        <fullName evidence="2">Tf2-1-like SH3-like domain-containing protein</fullName>
    </recommendedName>
</protein>
<feature type="domain" description="Tf2-1-like SH3-like" evidence="2">
    <location>
        <begin position="565"/>
        <end position="629"/>
    </location>
</feature>
<dbReference type="SUPFAM" id="SSF56672">
    <property type="entry name" value="DNA/RNA polymerases"/>
    <property type="match status" value="1"/>
</dbReference>
<dbReference type="InterPro" id="IPR043128">
    <property type="entry name" value="Rev_trsase/Diguanyl_cyclase"/>
</dbReference>
<dbReference type="InterPro" id="IPR056924">
    <property type="entry name" value="SH3_Tf2-1"/>
</dbReference>
<name>A0A6L2N387_TANCI</name>
<dbReference type="PANTHER" id="PTHR46148">
    <property type="entry name" value="CHROMO DOMAIN-CONTAINING PROTEIN"/>
    <property type="match status" value="1"/>
</dbReference>
<dbReference type="AlphaFoldDB" id="A0A6L2N387"/>
<dbReference type="Pfam" id="PF08284">
    <property type="entry name" value="RVP_2"/>
    <property type="match status" value="1"/>
</dbReference>
<keyword evidence="1" id="KW-1133">Transmembrane helix</keyword>
<feature type="transmembrane region" description="Helical" evidence="1">
    <location>
        <begin position="122"/>
        <end position="141"/>
    </location>
</feature>
<dbReference type="Gene3D" id="3.30.70.270">
    <property type="match status" value="2"/>
</dbReference>
<keyword evidence="1" id="KW-0812">Transmembrane</keyword>
<dbReference type="PANTHER" id="PTHR46148:SF59">
    <property type="entry name" value="NUCLEOTIDYLTRANSFERASE, RIBONUCLEASE H"/>
    <property type="match status" value="1"/>
</dbReference>
<accession>A0A6L2N387</accession>
<evidence type="ECO:0000256" key="1">
    <source>
        <dbReference type="SAM" id="Phobius"/>
    </source>
</evidence>
<proteinExistence type="predicted"/>
<reference evidence="3" key="1">
    <citation type="journal article" date="2019" name="Sci. Rep.">
        <title>Draft genome of Tanacetum cinerariifolium, the natural source of mosquito coil.</title>
        <authorList>
            <person name="Yamashiro T."/>
            <person name="Shiraishi A."/>
            <person name="Satake H."/>
            <person name="Nakayama K."/>
        </authorList>
    </citation>
    <scope>NUCLEOTIDE SEQUENCE</scope>
</reference>
<dbReference type="Pfam" id="PF24626">
    <property type="entry name" value="SH3_Tf2-1"/>
    <property type="match status" value="1"/>
</dbReference>
<comment type="caution">
    <text evidence="3">The sequence shown here is derived from an EMBL/GenBank/DDBJ whole genome shotgun (WGS) entry which is preliminary data.</text>
</comment>
<dbReference type="EMBL" id="BKCJ010008123">
    <property type="protein sequence ID" value="GEU80676.1"/>
    <property type="molecule type" value="Genomic_DNA"/>
</dbReference>
<evidence type="ECO:0000313" key="3">
    <source>
        <dbReference type="EMBL" id="GEU80676.1"/>
    </source>
</evidence>
<evidence type="ECO:0000259" key="2">
    <source>
        <dbReference type="Pfam" id="PF24626"/>
    </source>
</evidence>
<dbReference type="Gene3D" id="3.10.10.10">
    <property type="entry name" value="HIV Type 1 Reverse Transcriptase, subunit A, domain 1"/>
    <property type="match status" value="1"/>
</dbReference>
<dbReference type="InterPro" id="IPR043502">
    <property type="entry name" value="DNA/RNA_pol_sf"/>
</dbReference>
<sequence length="686" mass="78554">MPTEMELVLEQTQQGTSHEVSVSTEGVEELKRNVKIKGEKKEALHTLRQKPEHPGDTYVFTMKMEILLEPTSNKLLVENSVGDPLMLRLVLSPRLSEVVKDVGDGLKGVIFVVWWWRKVKRAMRPVVAVVVMVVVFTSLWWSKVANKVSGKLSDGGGSLGQQVCHVVPEHSVNYGHRQVTICPIDRLRVLMILRSPRRAAGELLATWLKTFEEFTRGWVRLGCLDVDTQTMWMQRERLGLKAEMRDVLSLPYRALELEGHTFIIDLIPFGHGSFDVIVGMDWLSKLRERLDGNLKQSKTVKVNELKFKDIPVVHNFPSMFPEDLSSLPASRKVEFRIDLIPGAMPVAKSPYRLEPTKMQELSNQLKDLKEKGFIRPSSSPWGALVLFVKKKDGSFQLLEKEKLFGKFSKCEFWLQEVRFLGHVVNSGSIHVNPSKDEAVKNWKPPPQDLNQNPFIRRISGILRAIYRKFLKDFKPLTLLTQKNKKFEWGDEKENAFQALRVMLCDAPIFALPEGPNDFSVIYTDHKSLPYIFDKKELNMRQRRWIKLFSDVPPWKRNKPLEFSVGDKVLLKVSPWKGMVRFGKRNKLSPRYVGSFEVVQRVGPVAYRLRLPQELAGIHDTFHVSNLKKCLADVNLHVPLEEIKIDDKLRIVEEPIEIMDREVTAGGSAAVIGSLLRVHRLAMEKGL</sequence>
<gene>
    <name evidence="3" type="ORF">Tci_052654</name>
</gene>
<keyword evidence="1" id="KW-0472">Membrane</keyword>
<organism evidence="3">
    <name type="scientific">Tanacetum cinerariifolium</name>
    <name type="common">Dalmatian daisy</name>
    <name type="synonym">Chrysanthemum cinerariifolium</name>
    <dbReference type="NCBI Taxonomy" id="118510"/>
    <lineage>
        <taxon>Eukaryota</taxon>
        <taxon>Viridiplantae</taxon>
        <taxon>Streptophyta</taxon>
        <taxon>Embryophyta</taxon>
        <taxon>Tracheophyta</taxon>
        <taxon>Spermatophyta</taxon>
        <taxon>Magnoliopsida</taxon>
        <taxon>eudicotyledons</taxon>
        <taxon>Gunneridae</taxon>
        <taxon>Pentapetalae</taxon>
        <taxon>asterids</taxon>
        <taxon>campanulids</taxon>
        <taxon>Asterales</taxon>
        <taxon>Asteraceae</taxon>
        <taxon>Asteroideae</taxon>
        <taxon>Anthemideae</taxon>
        <taxon>Anthemidinae</taxon>
        <taxon>Tanacetum</taxon>
    </lineage>
</organism>